<keyword evidence="1" id="KW-0812">Transmembrane</keyword>
<proteinExistence type="predicted"/>
<keyword evidence="2" id="KW-0732">Signal</keyword>
<evidence type="ECO:0008006" key="5">
    <source>
        <dbReference type="Google" id="ProtNLM"/>
    </source>
</evidence>
<evidence type="ECO:0000313" key="3">
    <source>
        <dbReference type="EMBL" id="UGS24968.1"/>
    </source>
</evidence>
<accession>A0ABY3RPX2</accession>
<dbReference type="Proteomes" id="UP001199642">
    <property type="component" value="Chromosome"/>
</dbReference>
<feature type="chain" id="PRO_5045700009" description="Bacterial Ig domain-containing protein" evidence="2">
    <location>
        <begin position="33"/>
        <end position="331"/>
    </location>
</feature>
<keyword evidence="4" id="KW-1185">Reference proteome</keyword>
<protein>
    <recommendedName>
        <fullName evidence="5">Bacterial Ig domain-containing protein</fullName>
    </recommendedName>
</protein>
<dbReference type="EMBL" id="CP082781">
    <property type="protein sequence ID" value="UGS24968.1"/>
    <property type="molecule type" value="Genomic_DNA"/>
</dbReference>
<evidence type="ECO:0000256" key="2">
    <source>
        <dbReference type="SAM" id="SignalP"/>
    </source>
</evidence>
<evidence type="ECO:0000256" key="1">
    <source>
        <dbReference type="SAM" id="Phobius"/>
    </source>
</evidence>
<organism evidence="3 4">
    <name type="scientific">Microbacterium resistens</name>
    <dbReference type="NCBI Taxonomy" id="156977"/>
    <lineage>
        <taxon>Bacteria</taxon>
        <taxon>Bacillati</taxon>
        <taxon>Actinomycetota</taxon>
        <taxon>Actinomycetes</taxon>
        <taxon>Micrococcales</taxon>
        <taxon>Microbacteriaceae</taxon>
        <taxon>Microbacterium</taxon>
    </lineage>
</organism>
<evidence type="ECO:0000313" key="4">
    <source>
        <dbReference type="Proteomes" id="UP001199642"/>
    </source>
</evidence>
<dbReference type="Gene3D" id="2.60.40.10">
    <property type="entry name" value="Immunoglobulins"/>
    <property type="match status" value="1"/>
</dbReference>
<keyword evidence="1" id="KW-0472">Membrane</keyword>
<dbReference type="RefSeq" id="WP_231818843.1">
    <property type="nucleotide sequence ID" value="NZ_CP082781.1"/>
</dbReference>
<dbReference type="InterPro" id="IPR013783">
    <property type="entry name" value="Ig-like_fold"/>
</dbReference>
<reference evidence="3 4" key="1">
    <citation type="submission" date="2023-01" db="EMBL/GenBank/DDBJ databases">
        <title>Characterization of estradiol degrading bacteria Microbacterium sp. MZT7 and reveal degrading genes through genome analysis.</title>
        <authorList>
            <person name="Hao P."/>
            <person name="Gao Y."/>
        </authorList>
    </citation>
    <scope>NUCLEOTIDE SEQUENCE [LARGE SCALE GENOMIC DNA]</scope>
    <source>
        <strain evidence="3 4">MZT7</strain>
    </source>
</reference>
<gene>
    <name evidence="3" type="ORF">K8F61_09610</name>
</gene>
<sequence length="331" mass="33581">MSVKLKRAIGGSLLTAVIAGGLTLTAVAPASAATVDTGVVKAAVQGDRLQGPFITRTTYRTTGTHNPAIGSSIWYWNNFNRTTETGQLRGEQRLGTPGVLTPPAFQQDVEIWTFPAPGTTGPLMNSSGECLMIQGPPANFSSRAYVGSCDSAVQITVLEDGRMALADYPGFYLADWSAQGGMGLGAFTNESVERADSLYLGGLTPVTPEPADCTAGLTGTIGNVDQAGKSAVVSGTGKAGETITVTGSPTGPVTVVVADDGTWSATVAGLATGDNTLTVSSSDNCAPVELSVLIDELEIPVAHPAAVAGAGVLGLGALLIAALRRRAASTN</sequence>
<feature type="signal peptide" evidence="2">
    <location>
        <begin position="1"/>
        <end position="32"/>
    </location>
</feature>
<keyword evidence="1" id="KW-1133">Transmembrane helix</keyword>
<feature type="transmembrane region" description="Helical" evidence="1">
    <location>
        <begin position="301"/>
        <end position="323"/>
    </location>
</feature>
<name>A0ABY3RPX2_9MICO</name>